<organism evidence="3 4">
    <name type="scientific">Cardiocondyla obscurior</name>
    <dbReference type="NCBI Taxonomy" id="286306"/>
    <lineage>
        <taxon>Eukaryota</taxon>
        <taxon>Metazoa</taxon>
        <taxon>Ecdysozoa</taxon>
        <taxon>Arthropoda</taxon>
        <taxon>Hexapoda</taxon>
        <taxon>Insecta</taxon>
        <taxon>Pterygota</taxon>
        <taxon>Neoptera</taxon>
        <taxon>Endopterygota</taxon>
        <taxon>Hymenoptera</taxon>
        <taxon>Apocrita</taxon>
        <taxon>Aculeata</taxon>
        <taxon>Formicoidea</taxon>
        <taxon>Formicidae</taxon>
        <taxon>Myrmicinae</taxon>
        <taxon>Cardiocondyla</taxon>
    </lineage>
</organism>
<feature type="region of interest" description="Disordered" evidence="2">
    <location>
        <begin position="36"/>
        <end position="86"/>
    </location>
</feature>
<evidence type="ECO:0000313" key="4">
    <source>
        <dbReference type="Proteomes" id="UP001430953"/>
    </source>
</evidence>
<keyword evidence="1" id="KW-0175">Coiled coil</keyword>
<evidence type="ECO:0000313" key="3">
    <source>
        <dbReference type="EMBL" id="KAL0128530.1"/>
    </source>
</evidence>
<evidence type="ECO:0000256" key="2">
    <source>
        <dbReference type="SAM" id="MobiDB-lite"/>
    </source>
</evidence>
<dbReference type="AlphaFoldDB" id="A0AAW2GM15"/>
<evidence type="ECO:0000256" key="1">
    <source>
        <dbReference type="SAM" id="Coils"/>
    </source>
</evidence>
<feature type="coiled-coil region" evidence="1">
    <location>
        <begin position="86"/>
        <end position="113"/>
    </location>
</feature>
<name>A0AAW2GM15_9HYME</name>
<keyword evidence="4" id="KW-1185">Reference proteome</keyword>
<dbReference type="EMBL" id="JADYXP020000003">
    <property type="protein sequence ID" value="KAL0128530.1"/>
    <property type="molecule type" value="Genomic_DNA"/>
</dbReference>
<accession>A0AAW2GM15</accession>
<reference evidence="3 4" key="1">
    <citation type="submission" date="2023-03" db="EMBL/GenBank/DDBJ databases">
        <title>High recombination rates correlate with genetic variation in Cardiocondyla obscurior ants.</title>
        <authorList>
            <person name="Errbii M."/>
        </authorList>
    </citation>
    <scope>NUCLEOTIDE SEQUENCE [LARGE SCALE GENOMIC DNA]</scope>
    <source>
        <strain evidence="3">Alpha-2009</strain>
        <tissue evidence="3">Whole body</tissue>
    </source>
</reference>
<sequence>MARSENKRTNEEIESLDDILYDENFIFTSFGKMDFEDVQPGPSRQLSPRDDVAVAQRQSSPRREKPLASTGNSRDRAGETAQTTEAATLARENKELRKRLEILEQKLNRRKYIWHELLVGKELAATCTIAVAGEVAVTNGVVISSLSHAKHVHGRTLLFELSIASSSSNSFSYTSL</sequence>
<gene>
    <name evidence="3" type="ORF">PUN28_003692</name>
</gene>
<dbReference type="Proteomes" id="UP001430953">
    <property type="component" value="Unassembled WGS sequence"/>
</dbReference>
<comment type="caution">
    <text evidence="3">The sequence shown here is derived from an EMBL/GenBank/DDBJ whole genome shotgun (WGS) entry which is preliminary data.</text>
</comment>
<proteinExistence type="predicted"/>
<protein>
    <submittedName>
        <fullName evidence="3">Uncharacterized protein</fullName>
    </submittedName>
</protein>